<dbReference type="Pfam" id="PF13692">
    <property type="entry name" value="Glyco_trans_1_4"/>
    <property type="match status" value="1"/>
</dbReference>
<dbReference type="Proteomes" id="UP000486351">
    <property type="component" value="Unassembled WGS sequence"/>
</dbReference>
<keyword evidence="13" id="KW-1185">Reference proteome</keyword>
<dbReference type="EMBL" id="QXGD01002433">
    <property type="protein sequence ID" value="KAE9188731.1"/>
    <property type="molecule type" value="Genomic_DNA"/>
</dbReference>
<evidence type="ECO:0000313" key="11">
    <source>
        <dbReference type="EMBL" id="KAE9298000.1"/>
    </source>
</evidence>
<dbReference type="EMBL" id="QXGE01002424">
    <property type="protein sequence ID" value="KAE9282029.1"/>
    <property type="molecule type" value="Genomic_DNA"/>
</dbReference>
<keyword evidence="1" id="KW-1133">Transmembrane helix</keyword>
<dbReference type="Proteomes" id="UP000440732">
    <property type="component" value="Unassembled WGS sequence"/>
</dbReference>
<dbReference type="EMBL" id="QXGB01002452">
    <property type="protein sequence ID" value="KAE9177844.1"/>
    <property type="molecule type" value="Genomic_DNA"/>
</dbReference>
<accession>A0A6A3QKX2</accession>
<dbReference type="OrthoDB" id="2100592at2759"/>
<evidence type="ECO:0000313" key="15">
    <source>
        <dbReference type="Proteomes" id="UP000440367"/>
    </source>
</evidence>
<sequence>MDTSKQSQTPRTRQFRLQRFFVALLVLWGFAIVLQTSSLLEVSRNRLTTSLGLQRAIDFGLTWRRHNRSAVDSPPEPLVDAGDSSEVSDEDSLHLSLLHEHCVANSNATLTWQFGSPGHQLADGTASNPEVVMHRDEPDLLQKLRQCPDVDIFLPSDLHGNGYCEDAVAYAKYLNSRLLPEWALSIKLFDPELGREVDYFDLCPKTPMIFFNHYWKGAPVMPRWPKDKPIYLMPNIEMFELTPVHYWKVDAVLCKTKECYDRVKKWYEQEGNPRNASVFFTKHTSSDQALFARKRLGEDAIAPKNFSEVKFIHTAGTSTGKGTRELLQCWVLVPGLPPLDVYMDNKPFERLFKPNFKRLIKFSRSPLTMHLGLIERSAFTKLTAEAAYFMCPSTSEGYGHYINQARASGAFVVTTDVSPMNELIANETGVLIPVKRRKHTKMILGGAYRGKHGLKDVDGLVASFKGPDICEAVFEMVRSTTTEQRAAMGANARRAYHQDTKYFARAMQELREFARRGN</sequence>
<dbReference type="Proteomes" id="UP000476176">
    <property type="component" value="Unassembled WGS sequence"/>
</dbReference>
<protein>
    <recommendedName>
        <fullName evidence="22">Glycosyl transferase family 1 domain-containing protein</fullName>
    </recommendedName>
</protein>
<dbReference type="SUPFAM" id="SSF53756">
    <property type="entry name" value="UDP-Glycosyltransferase/glycogen phosphorylase"/>
    <property type="match status" value="1"/>
</dbReference>
<dbReference type="AlphaFoldDB" id="A0A6A3QKX2"/>
<evidence type="ECO:0000313" key="5">
    <source>
        <dbReference type="EMBL" id="KAE9077259.1"/>
    </source>
</evidence>
<evidence type="ECO:0000313" key="18">
    <source>
        <dbReference type="Proteomes" id="UP000460718"/>
    </source>
</evidence>
<dbReference type="Proteomes" id="UP000460718">
    <property type="component" value="Unassembled WGS sequence"/>
</dbReference>
<evidence type="ECO:0000313" key="16">
    <source>
        <dbReference type="Proteomes" id="UP000440732"/>
    </source>
</evidence>
<evidence type="ECO:0000313" key="2">
    <source>
        <dbReference type="EMBL" id="KAE8924660.1"/>
    </source>
</evidence>
<evidence type="ECO:0000313" key="7">
    <source>
        <dbReference type="EMBL" id="KAE9177844.1"/>
    </source>
</evidence>
<reference evidence="12 13" key="1">
    <citation type="submission" date="2018-08" db="EMBL/GenBank/DDBJ databases">
        <title>Genomic investigation of the strawberry pathogen Phytophthora fragariae indicates pathogenicity is determined by transcriptional variation in three key races.</title>
        <authorList>
            <person name="Adams T.M."/>
            <person name="Armitage A.D."/>
            <person name="Sobczyk M.K."/>
            <person name="Bates H.J."/>
            <person name="Dunwell J.M."/>
            <person name="Nellist C.F."/>
            <person name="Harrison R.J."/>
        </authorList>
    </citation>
    <scope>NUCLEOTIDE SEQUENCE [LARGE SCALE GENOMIC DNA]</scope>
    <source>
        <strain evidence="10 14">A4</strain>
        <strain evidence="9 15">BC-1</strain>
        <strain evidence="8 19">BC-23</strain>
        <strain evidence="7 13">NOV-27</strain>
        <strain evidence="6 16">NOV-5</strain>
        <strain evidence="5 17">NOV-71</strain>
        <strain evidence="11 20">NOV-77</strain>
        <strain evidence="2 12">NOV-9</strain>
        <strain evidence="4 21">ONT-3</strain>
        <strain evidence="3 18">SCRP245</strain>
    </source>
</reference>
<dbReference type="EMBL" id="QXFY01002405">
    <property type="protein sequence ID" value="KAE9298000.1"/>
    <property type="molecule type" value="Genomic_DNA"/>
</dbReference>
<keyword evidence="1" id="KW-0472">Membrane</keyword>
<feature type="transmembrane region" description="Helical" evidence="1">
    <location>
        <begin position="20"/>
        <end position="40"/>
    </location>
</feature>
<proteinExistence type="predicted"/>
<dbReference type="Proteomes" id="UP000440367">
    <property type="component" value="Unassembled WGS sequence"/>
</dbReference>
<evidence type="ECO:0000313" key="6">
    <source>
        <dbReference type="EMBL" id="KAE9097452.1"/>
    </source>
</evidence>
<dbReference type="Gene3D" id="3.40.50.2000">
    <property type="entry name" value="Glycogen Phosphorylase B"/>
    <property type="match status" value="1"/>
</dbReference>
<keyword evidence="1" id="KW-0812">Transmembrane</keyword>
<dbReference type="EMBL" id="QXGC01002435">
    <property type="protein sequence ID" value="KAE9186169.1"/>
    <property type="molecule type" value="Genomic_DNA"/>
</dbReference>
<dbReference type="EMBL" id="QXGA01002456">
    <property type="protein sequence ID" value="KAE9097452.1"/>
    <property type="molecule type" value="Genomic_DNA"/>
</dbReference>
<evidence type="ECO:0000313" key="12">
    <source>
        <dbReference type="Proteomes" id="UP000429523"/>
    </source>
</evidence>
<evidence type="ECO:0000313" key="20">
    <source>
        <dbReference type="Proteomes" id="UP000486351"/>
    </source>
</evidence>
<organism evidence="5 17">
    <name type="scientific">Phytophthora fragariae</name>
    <dbReference type="NCBI Taxonomy" id="53985"/>
    <lineage>
        <taxon>Eukaryota</taxon>
        <taxon>Sar</taxon>
        <taxon>Stramenopiles</taxon>
        <taxon>Oomycota</taxon>
        <taxon>Peronosporomycetes</taxon>
        <taxon>Peronosporales</taxon>
        <taxon>Peronosporaceae</taxon>
        <taxon>Phytophthora</taxon>
    </lineage>
</organism>
<evidence type="ECO:0008006" key="22">
    <source>
        <dbReference type="Google" id="ProtNLM"/>
    </source>
</evidence>
<dbReference type="Proteomes" id="UP000429523">
    <property type="component" value="Unassembled WGS sequence"/>
</dbReference>
<evidence type="ECO:0000313" key="21">
    <source>
        <dbReference type="Proteomes" id="UP000488956"/>
    </source>
</evidence>
<dbReference type="Proteomes" id="UP000437068">
    <property type="component" value="Unassembled WGS sequence"/>
</dbReference>
<dbReference type="EMBL" id="QXFW01002393">
    <property type="protein sequence ID" value="KAE8979000.1"/>
    <property type="molecule type" value="Genomic_DNA"/>
</dbReference>
<evidence type="ECO:0000313" key="14">
    <source>
        <dbReference type="Proteomes" id="UP000437068"/>
    </source>
</evidence>
<comment type="caution">
    <text evidence="5">The sequence shown here is derived from an EMBL/GenBank/DDBJ whole genome shotgun (WGS) entry which is preliminary data.</text>
</comment>
<evidence type="ECO:0000313" key="3">
    <source>
        <dbReference type="EMBL" id="KAE8979000.1"/>
    </source>
</evidence>
<dbReference type="EMBL" id="QXGF01002444">
    <property type="protein sequence ID" value="KAE8924660.1"/>
    <property type="molecule type" value="Genomic_DNA"/>
</dbReference>
<evidence type="ECO:0000256" key="1">
    <source>
        <dbReference type="SAM" id="Phobius"/>
    </source>
</evidence>
<evidence type="ECO:0000313" key="19">
    <source>
        <dbReference type="Proteomes" id="UP000476176"/>
    </source>
</evidence>
<dbReference type="EMBL" id="QXFX01002464">
    <property type="protein sequence ID" value="KAE9076767.1"/>
    <property type="molecule type" value="Genomic_DNA"/>
</dbReference>
<dbReference type="Proteomes" id="UP000433483">
    <property type="component" value="Unassembled WGS sequence"/>
</dbReference>
<gene>
    <name evidence="10" type="ORF">PF001_g23510</name>
    <name evidence="9" type="ORF">PF002_g25237</name>
    <name evidence="8" type="ORF">PF004_g23162</name>
    <name evidence="7" type="ORF">PF005_g24331</name>
    <name evidence="6" type="ORF">PF006_g23571</name>
    <name evidence="5" type="ORF">PF007_g24311</name>
    <name evidence="11" type="ORF">PF008_g23605</name>
    <name evidence="2" type="ORF">PF009_g25110</name>
    <name evidence="4" type="ORF">PF010_g23774</name>
    <name evidence="3" type="ORF">PF011_g23019</name>
</gene>
<evidence type="ECO:0000313" key="4">
    <source>
        <dbReference type="EMBL" id="KAE9076767.1"/>
    </source>
</evidence>
<evidence type="ECO:0000313" key="8">
    <source>
        <dbReference type="EMBL" id="KAE9186169.1"/>
    </source>
</evidence>
<evidence type="ECO:0000313" key="17">
    <source>
        <dbReference type="Proteomes" id="UP000441208"/>
    </source>
</evidence>
<dbReference type="Proteomes" id="UP000441208">
    <property type="component" value="Unassembled WGS sequence"/>
</dbReference>
<evidence type="ECO:0000313" key="13">
    <source>
        <dbReference type="Proteomes" id="UP000433483"/>
    </source>
</evidence>
<evidence type="ECO:0000313" key="9">
    <source>
        <dbReference type="EMBL" id="KAE9188731.1"/>
    </source>
</evidence>
<dbReference type="EMBL" id="QXFZ01002424">
    <property type="protein sequence ID" value="KAE9077259.1"/>
    <property type="molecule type" value="Genomic_DNA"/>
</dbReference>
<name>A0A6A3QKX2_9STRA</name>
<dbReference type="Proteomes" id="UP000488956">
    <property type="component" value="Unassembled WGS sequence"/>
</dbReference>
<evidence type="ECO:0000313" key="10">
    <source>
        <dbReference type="EMBL" id="KAE9282029.1"/>
    </source>
</evidence>